<reference evidence="1" key="1">
    <citation type="submission" date="2023-04" db="EMBL/GenBank/DDBJ databases">
        <title>Draft Genome sequencing of Naganishia species isolated from polar environments using Oxford Nanopore Technology.</title>
        <authorList>
            <person name="Leo P."/>
            <person name="Venkateswaran K."/>
        </authorList>
    </citation>
    <scope>NUCLEOTIDE SEQUENCE</scope>
    <source>
        <strain evidence="1">MNA-CCFEE 5261</strain>
    </source>
</reference>
<evidence type="ECO:0000313" key="1">
    <source>
        <dbReference type="EMBL" id="KAJ9100417.1"/>
    </source>
</evidence>
<comment type="caution">
    <text evidence="1">The sequence shown here is derived from an EMBL/GenBank/DDBJ whole genome shotgun (WGS) entry which is preliminary data.</text>
</comment>
<accession>A0ACC2VM90</accession>
<organism evidence="1 2">
    <name type="scientific">Naganishia cerealis</name>
    <dbReference type="NCBI Taxonomy" id="610337"/>
    <lineage>
        <taxon>Eukaryota</taxon>
        <taxon>Fungi</taxon>
        <taxon>Dikarya</taxon>
        <taxon>Basidiomycota</taxon>
        <taxon>Agaricomycotina</taxon>
        <taxon>Tremellomycetes</taxon>
        <taxon>Filobasidiales</taxon>
        <taxon>Filobasidiaceae</taxon>
        <taxon>Naganishia</taxon>
    </lineage>
</organism>
<keyword evidence="2" id="KW-1185">Reference proteome</keyword>
<gene>
    <name evidence="1" type="ORF">QFC19_005555</name>
</gene>
<evidence type="ECO:0000313" key="2">
    <source>
        <dbReference type="Proteomes" id="UP001241377"/>
    </source>
</evidence>
<sequence length="399" mass="44722">MNTRSPITGDDSETNVLDIAFNQDQGCFAIAHEHGFLVFNTDPLDLRVKRKFAGTSSGVGHIAMLHRTNYLALVGGGINPRYPETKLMIWDDLKRKNSLQLDFSTPVLNVLLSRTRIVVVLKNHVHVYGFSSQPHKIASYETSDNQHGLADLSVNVSYNDIDSSASTSGESSNSNDSKHEGKQQTLAFPARTAGQIHLVDVSTQGQERNVVNIIKAHKSSIRCLTLNRSGTLIASASETGTIIRIHSTRSTALLFEFRRGLDRADITSMRFSHDDSKLGVLSDKTTLHVFNINPSQQEQPDDEVKAPTNRHHLFSFLPVPVPTYFRSVWSFCSVNTNLYHPRSEENDTGVIGWSSNDSIIVVWKKKQLWERYVIGQAANGWQLTRHSWRSLAIEDVDKW</sequence>
<dbReference type="EMBL" id="JASBWR010000063">
    <property type="protein sequence ID" value="KAJ9100417.1"/>
    <property type="molecule type" value="Genomic_DNA"/>
</dbReference>
<protein>
    <submittedName>
        <fullName evidence="1">Uncharacterized protein</fullName>
    </submittedName>
</protein>
<dbReference type="Proteomes" id="UP001241377">
    <property type="component" value="Unassembled WGS sequence"/>
</dbReference>
<proteinExistence type="predicted"/>
<name>A0ACC2VM90_9TREE</name>